<gene>
    <name evidence="7" type="ORF">KQ657_004537</name>
</gene>
<dbReference type="GO" id="GO:0008270">
    <property type="term" value="F:zinc ion binding"/>
    <property type="evidence" value="ECO:0007669"/>
    <property type="project" value="InterPro"/>
</dbReference>
<dbReference type="InterPro" id="IPR036864">
    <property type="entry name" value="Zn2-C6_fun-type_DNA-bd_sf"/>
</dbReference>
<protein>
    <recommendedName>
        <fullName evidence="6">Zn(2)-C6 fungal-type domain-containing protein</fullName>
    </recommendedName>
</protein>
<dbReference type="OrthoDB" id="2534600at2759"/>
<keyword evidence="4" id="KW-0804">Transcription</keyword>
<comment type="caution">
    <text evidence="7">The sequence shown here is derived from an EMBL/GenBank/DDBJ whole genome shotgun (WGS) entry which is preliminary data.</text>
</comment>
<dbReference type="GO" id="GO:0000981">
    <property type="term" value="F:DNA-binding transcription factor activity, RNA polymerase II-specific"/>
    <property type="evidence" value="ECO:0007669"/>
    <property type="project" value="InterPro"/>
</dbReference>
<feature type="compositionally biased region" description="Low complexity" evidence="5">
    <location>
        <begin position="567"/>
        <end position="577"/>
    </location>
</feature>
<proteinExistence type="predicted"/>
<keyword evidence="8" id="KW-1185">Reference proteome</keyword>
<dbReference type="SMART" id="SM00066">
    <property type="entry name" value="GAL4"/>
    <property type="match status" value="1"/>
</dbReference>
<dbReference type="EMBL" id="JAHMUF010000007">
    <property type="protein sequence ID" value="KAG7194325.1"/>
    <property type="molecule type" value="Genomic_DNA"/>
</dbReference>
<evidence type="ECO:0000256" key="3">
    <source>
        <dbReference type="ARBA" id="ARBA00023125"/>
    </source>
</evidence>
<dbReference type="Proteomes" id="UP000790833">
    <property type="component" value="Unassembled WGS sequence"/>
</dbReference>
<dbReference type="InterPro" id="IPR001138">
    <property type="entry name" value="Zn2Cys6_DnaBD"/>
</dbReference>
<dbReference type="CDD" id="cd00067">
    <property type="entry name" value="GAL4"/>
    <property type="match status" value="1"/>
</dbReference>
<evidence type="ECO:0000256" key="1">
    <source>
        <dbReference type="ARBA" id="ARBA00022833"/>
    </source>
</evidence>
<dbReference type="SUPFAM" id="SSF57701">
    <property type="entry name" value="Zn2/Cys6 DNA-binding domain"/>
    <property type="match status" value="1"/>
</dbReference>
<dbReference type="PROSITE" id="PS50048">
    <property type="entry name" value="ZN2_CY6_FUNGAL_2"/>
    <property type="match status" value="1"/>
</dbReference>
<keyword evidence="2" id="KW-0805">Transcription regulation</keyword>
<accession>A0A9P8AJ33</accession>
<evidence type="ECO:0000259" key="6">
    <source>
        <dbReference type="PROSITE" id="PS50048"/>
    </source>
</evidence>
<evidence type="ECO:0000313" key="7">
    <source>
        <dbReference type="EMBL" id="KAG7194325.1"/>
    </source>
</evidence>
<dbReference type="GeneID" id="66117911"/>
<feature type="domain" description="Zn(2)-C6 fungal-type" evidence="6">
    <location>
        <begin position="28"/>
        <end position="57"/>
    </location>
</feature>
<reference evidence="7" key="1">
    <citation type="submission" date="2021-03" db="EMBL/GenBank/DDBJ databases">
        <authorList>
            <person name="Palmer J.M."/>
        </authorList>
    </citation>
    <scope>NUCLEOTIDE SEQUENCE</scope>
    <source>
        <strain evidence="7">ARV_011</strain>
    </source>
</reference>
<evidence type="ECO:0000313" key="8">
    <source>
        <dbReference type="Proteomes" id="UP000790833"/>
    </source>
</evidence>
<evidence type="ECO:0000256" key="5">
    <source>
        <dbReference type="SAM" id="MobiDB-lite"/>
    </source>
</evidence>
<organism evidence="7 8">
    <name type="scientific">Scheffersomyces spartinae</name>
    <dbReference type="NCBI Taxonomy" id="45513"/>
    <lineage>
        <taxon>Eukaryota</taxon>
        <taxon>Fungi</taxon>
        <taxon>Dikarya</taxon>
        <taxon>Ascomycota</taxon>
        <taxon>Saccharomycotina</taxon>
        <taxon>Pichiomycetes</taxon>
        <taxon>Debaryomycetaceae</taxon>
        <taxon>Scheffersomyces</taxon>
    </lineage>
</organism>
<keyword evidence="1" id="KW-0862">Zinc</keyword>
<dbReference type="RefSeq" id="XP_043049872.1">
    <property type="nucleotide sequence ID" value="XM_043195206.1"/>
</dbReference>
<feature type="region of interest" description="Disordered" evidence="5">
    <location>
        <begin position="1"/>
        <end position="20"/>
    </location>
</feature>
<evidence type="ECO:0000256" key="2">
    <source>
        <dbReference type="ARBA" id="ARBA00023015"/>
    </source>
</evidence>
<dbReference type="InterPro" id="IPR051439">
    <property type="entry name" value="XlnR/Xlr1"/>
</dbReference>
<sequence length="761" mass="86343">MDRTSTDSSYRVSKSTRNNNRGSLTSRACDACAIRKIKCESTRPCKRCVDTNLPCTTNREIKKLGPKNLHKRTIETIQHTSTNVDVPSNEEQVAINLEKLTPENVVQLLQLLDGDDKGSFIDLLSPLSISLLLFDASKLMMFIRENYKDAMNEEMKCDCLDITYASKILVILTMALLLLENYRKLKLVGMNLNQEPQFPKHLKLLLEVKTIDLLSVIEKKVLLFLNVSSRKYQIYYNLSVCTLHLYNYIQLIMMSSQSRSQFQSQQKLFYLRRALTYYQVINIPRKNSIQTIQLFELYQNLFILERFHLMFTDNLTYNNNCNYLLMTSRFDSQNRKNSFYELPYRLFNVLNSENMFYNIEVLNDSSFSNEPKYVDKLDTNYLIKYELVKSLLINEVIHNNQSRELPIVSTSPSSQLFERILCHAITFKVLLMYKDHISIAVIWKELQYILFNIHDLIYEASSQVNMHILEVYLSNYQLPLTLLFFLEVMATFPLENLATNPKYKDKLLGLVRFVQGISGFIYNIQKLLDNHPKLKDLFISAETDKLKQSTTLLDNLDAISMSAFLSSSSSSSSTSTSNDISPEPPASLNEEGGKDFELEGTEEFTLPETEIPANSNITSFPVSLPPFMPMEPLPMQVQQQVLHDALQATPGGQYFDLGILSTPAVLADLKREEEDNVMELPVMNGGANSNLSGTFQTQGNNNGSSGSVSEDMAIHLSESTKNLLGYLNTHAGANTTLASVTTGVNESAAADAATVDSHKFC</sequence>
<dbReference type="PANTHER" id="PTHR47663:SF1">
    <property type="entry name" value="XYLANOLYTIC TRANSCRIPTIONAL ACTIVATOR XLNR-RELATED"/>
    <property type="match status" value="1"/>
</dbReference>
<dbReference type="Gene3D" id="4.10.240.10">
    <property type="entry name" value="Zn(2)-C6 fungal-type DNA-binding domain"/>
    <property type="match status" value="1"/>
</dbReference>
<dbReference type="Pfam" id="PF00172">
    <property type="entry name" value="Zn_clus"/>
    <property type="match status" value="1"/>
</dbReference>
<dbReference type="AlphaFoldDB" id="A0A9P8AJ33"/>
<dbReference type="PANTHER" id="PTHR47663">
    <property type="entry name" value="XYLANOLYTIC TRANSCRIPTIONAL ACTIVATOR XLNR-RELATED"/>
    <property type="match status" value="1"/>
</dbReference>
<keyword evidence="3" id="KW-0238">DNA-binding</keyword>
<dbReference type="GO" id="GO:0003677">
    <property type="term" value="F:DNA binding"/>
    <property type="evidence" value="ECO:0007669"/>
    <property type="project" value="UniProtKB-KW"/>
</dbReference>
<name>A0A9P8AJ33_9ASCO</name>
<dbReference type="PROSITE" id="PS00463">
    <property type="entry name" value="ZN2_CY6_FUNGAL_1"/>
    <property type="match status" value="1"/>
</dbReference>
<evidence type="ECO:0000256" key="4">
    <source>
        <dbReference type="ARBA" id="ARBA00023163"/>
    </source>
</evidence>
<feature type="region of interest" description="Disordered" evidence="5">
    <location>
        <begin position="567"/>
        <end position="593"/>
    </location>
</feature>